<protein>
    <submittedName>
        <fullName evidence="3">Thiosulfate sulfurtransferase</fullName>
    </submittedName>
</protein>
<dbReference type="Pfam" id="PF00581">
    <property type="entry name" value="Rhodanese"/>
    <property type="match status" value="1"/>
</dbReference>
<dbReference type="CDD" id="cd00158">
    <property type="entry name" value="RHOD"/>
    <property type="match status" value="1"/>
</dbReference>
<dbReference type="AlphaFoldDB" id="A0A2P8QYR9"/>
<keyword evidence="4" id="KW-1185">Reference proteome</keyword>
<dbReference type="SUPFAM" id="SSF52821">
    <property type="entry name" value="Rhodanese/Cell cycle control phosphatase"/>
    <property type="match status" value="1"/>
</dbReference>
<dbReference type="InterPro" id="IPR001763">
    <property type="entry name" value="Rhodanese-like_dom"/>
</dbReference>
<evidence type="ECO:0000256" key="1">
    <source>
        <dbReference type="SAM" id="SignalP"/>
    </source>
</evidence>
<organism evidence="3 4">
    <name type="scientific">Campylobacter blaseri</name>
    <dbReference type="NCBI Taxonomy" id="2042961"/>
    <lineage>
        <taxon>Bacteria</taxon>
        <taxon>Pseudomonadati</taxon>
        <taxon>Campylobacterota</taxon>
        <taxon>Epsilonproteobacteria</taxon>
        <taxon>Campylobacterales</taxon>
        <taxon>Campylobacteraceae</taxon>
        <taxon>Campylobacter</taxon>
    </lineage>
</organism>
<gene>
    <name evidence="3" type="ORF">CQ405_08345</name>
</gene>
<accession>A0A2P8QYR9</accession>
<dbReference type="PANTHER" id="PTHR43031:SF1">
    <property type="entry name" value="PYRIDINE NUCLEOTIDE-DISULPHIDE OXIDOREDUCTASE"/>
    <property type="match status" value="1"/>
</dbReference>
<evidence type="ECO:0000313" key="4">
    <source>
        <dbReference type="Proteomes" id="UP000240535"/>
    </source>
</evidence>
<dbReference type="EMBL" id="PDHH01000008">
    <property type="protein sequence ID" value="PSM51389.1"/>
    <property type="molecule type" value="Genomic_DNA"/>
</dbReference>
<dbReference type="OrthoDB" id="5471138at2"/>
<proteinExistence type="predicted"/>
<dbReference type="RefSeq" id="WP_106872616.1">
    <property type="nucleotide sequence ID" value="NZ_CP053841.1"/>
</dbReference>
<reference evidence="4" key="1">
    <citation type="submission" date="2017-10" db="EMBL/GenBank/DDBJ databases">
        <title>Campylobacter species from seals.</title>
        <authorList>
            <person name="Gilbert M.J."/>
            <person name="Zomer A.L."/>
            <person name="Timmerman A.J."/>
            <person name="Duim B."/>
            <person name="Wagenaar J.A."/>
        </authorList>
    </citation>
    <scope>NUCLEOTIDE SEQUENCE [LARGE SCALE GENOMIC DNA]</scope>
    <source>
        <strain evidence="4">17S00004-5</strain>
    </source>
</reference>
<sequence length="140" mass="15632">MKKILLSLIVLCGLAYASIAFVEATPQAVENETYQLIDVRTPSEWEETGVIKNAHKISVTTSDMKSYNQHFIDDILSANIDPDKPVALICRSGSRSRKAAKILEKNGFKYVINLNGGVNSLIYKYSYKLDKNSEKKSDAE</sequence>
<dbReference type="Gene3D" id="3.40.250.10">
    <property type="entry name" value="Rhodanese-like domain"/>
    <property type="match status" value="1"/>
</dbReference>
<comment type="caution">
    <text evidence="3">The sequence shown here is derived from an EMBL/GenBank/DDBJ whole genome shotgun (WGS) entry which is preliminary data.</text>
</comment>
<feature type="chain" id="PRO_5015403473" evidence="1">
    <location>
        <begin position="18"/>
        <end position="140"/>
    </location>
</feature>
<dbReference type="PROSITE" id="PS50206">
    <property type="entry name" value="RHODANESE_3"/>
    <property type="match status" value="1"/>
</dbReference>
<feature type="domain" description="Rhodanese" evidence="2">
    <location>
        <begin position="30"/>
        <end position="123"/>
    </location>
</feature>
<evidence type="ECO:0000313" key="3">
    <source>
        <dbReference type="EMBL" id="PSM51389.1"/>
    </source>
</evidence>
<dbReference type="SMART" id="SM00450">
    <property type="entry name" value="RHOD"/>
    <property type="match status" value="1"/>
</dbReference>
<dbReference type="PANTHER" id="PTHR43031">
    <property type="entry name" value="FAD-DEPENDENT OXIDOREDUCTASE"/>
    <property type="match status" value="1"/>
</dbReference>
<evidence type="ECO:0000259" key="2">
    <source>
        <dbReference type="PROSITE" id="PS50206"/>
    </source>
</evidence>
<feature type="signal peptide" evidence="1">
    <location>
        <begin position="1"/>
        <end position="17"/>
    </location>
</feature>
<dbReference type="InterPro" id="IPR036873">
    <property type="entry name" value="Rhodanese-like_dom_sf"/>
</dbReference>
<dbReference type="InterPro" id="IPR050229">
    <property type="entry name" value="GlpE_sulfurtransferase"/>
</dbReference>
<dbReference type="Proteomes" id="UP000240535">
    <property type="component" value="Unassembled WGS sequence"/>
</dbReference>
<name>A0A2P8QYR9_9BACT</name>
<keyword evidence="1" id="KW-0732">Signal</keyword>
<keyword evidence="3" id="KW-0808">Transferase</keyword>
<dbReference type="GO" id="GO:0016740">
    <property type="term" value="F:transferase activity"/>
    <property type="evidence" value="ECO:0007669"/>
    <property type="project" value="UniProtKB-KW"/>
</dbReference>